<gene>
    <name evidence="1" type="ORF">AVEN_200542_1</name>
</gene>
<name>A0A4Y2U346_ARAVE</name>
<evidence type="ECO:0000313" key="1">
    <source>
        <dbReference type="EMBL" id="GBO06404.1"/>
    </source>
</evidence>
<dbReference type="EMBL" id="BGPR01032748">
    <property type="protein sequence ID" value="GBO06404.1"/>
    <property type="molecule type" value="Genomic_DNA"/>
</dbReference>
<sequence>MFGFEGAPTDLIPGLAVTSCPFSSSKTHNGFKIKVLKQIWHVPTKSRKKRMRLTFISALKFKNILVISNVEKGVREPFSSERGRRSKKVLFCVLFSSCLFTQTDEGERRRIAAIVRRGKRHARGLLHISRDRILRGKWSVWAAAFLGWEFPSLSSALQEKKRVCVPPFHGRTETAEPVRESVRILCMNLVLR</sequence>
<keyword evidence="2" id="KW-1185">Reference proteome</keyword>
<accession>A0A4Y2U346</accession>
<organism evidence="1 2">
    <name type="scientific">Araneus ventricosus</name>
    <name type="common">Orbweaver spider</name>
    <name type="synonym">Epeira ventricosa</name>
    <dbReference type="NCBI Taxonomy" id="182803"/>
    <lineage>
        <taxon>Eukaryota</taxon>
        <taxon>Metazoa</taxon>
        <taxon>Ecdysozoa</taxon>
        <taxon>Arthropoda</taxon>
        <taxon>Chelicerata</taxon>
        <taxon>Arachnida</taxon>
        <taxon>Araneae</taxon>
        <taxon>Araneomorphae</taxon>
        <taxon>Entelegynae</taxon>
        <taxon>Araneoidea</taxon>
        <taxon>Araneidae</taxon>
        <taxon>Araneus</taxon>
    </lineage>
</organism>
<proteinExistence type="predicted"/>
<comment type="caution">
    <text evidence="1">The sequence shown here is derived from an EMBL/GenBank/DDBJ whole genome shotgun (WGS) entry which is preliminary data.</text>
</comment>
<protein>
    <submittedName>
        <fullName evidence="1">Uncharacterized protein</fullName>
    </submittedName>
</protein>
<evidence type="ECO:0000313" key="2">
    <source>
        <dbReference type="Proteomes" id="UP000499080"/>
    </source>
</evidence>
<dbReference type="Proteomes" id="UP000499080">
    <property type="component" value="Unassembled WGS sequence"/>
</dbReference>
<reference evidence="1 2" key="1">
    <citation type="journal article" date="2019" name="Sci. Rep.">
        <title>Orb-weaving spider Araneus ventricosus genome elucidates the spidroin gene catalogue.</title>
        <authorList>
            <person name="Kono N."/>
            <person name="Nakamura H."/>
            <person name="Ohtoshi R."/>
            <person name="Moran D.A.P."/>
            <person name="Shinohara A."/>
            <person name="Yoshida Y."/>
            <person name="Fujiwara M."/>
            <person name="Mori M."/>
            <person name="Tomita M."/>
            <person name="Arakawa K."/>
        </authorList>
    </citation>
    <scope>NUCLEOTIDE SEQUENCE [LARGE SCALE GENOMIC DNA]</scope>
</reference>
<dbReference type="AlphaFoldDB" id="A0A4Y2U346"/>